<dbReference type="AlphaFoldDB" id="A0AAV7KC19"/>
<organism evidence="1 2">
    <name type="scientific">Oopsacas minuta</name>
    <dbReference type="NCBI Taxonomy" id="111878"/>
    <lineage>
        <taxon>Eukaryota</taxon>
        <taxon>Metazoa</taxon>
        <taxon>Porifera</taxon>
        <taxon>Hexactinellida</taxon>
        <taxon>Hexasterophora</taxon>
        <taxon>Lyssacinosida</taxon>
        <taxon>Leucopsacidae</taxon>
        <taxon>Oopsacas</taxon>
    </lineage>
</organism>
<protein>
    <submittedName>
        <fullName evidence="1">Uncharacterized protein</fullName>
    </submittedName>
</protein>
<keyword evidence="2" id="KW-1185">Reference proteome</keyword>
<dbReference type="Proteomes" id="UP001165289">
    <property type="component" value="Unassembled WGS sequence"/>
</dbReference>
<comment type="caution">
    <text evidence="1">The sequence shown here is derived from an EMBL/GenBank/DDBJ whole genome shotgun (WGS) entry which is preliminary data.</text>
</comment>
<dbReference type="EMBL" id="JAKMXF010000077">
    <property type="protein sequence ID" value="KAI6658787.1"/>
    <property type="molecule type" value="Genomic_DNA"/>
</dbReference>
<proteinExistence type="predicted"/>
<reference evidence="1 2" key="1">
    <citation type="journal article" date="2023" name="BMC Biol.">
        <title>The compact genome of the sponge Oopsacas minuta (Hexactinellida) is lacking key metazoan core genes.</title>
        <authorList>
            <person name="Santini S."/>
            <person name="Schenkelaars Q."/>
            <person name="Jourda C."/>
            <person name="Duchesne M."/>
            <person name="Belahbib H."/>
            <person name="Rocher C."/>
            <person name="Selva M."/>
            <person name="Riesgo A."/>
            <person name="Vervoort M."/>
            <person name="Leys S.P."/>
            <person name="Kodjabachian L."/>
            <person name="Le Bivic A."/>
            <person name="Borchiellini C."/>
            <person name="Claverie J.M."/>
            <person name="Renard E."/>
        </authorList>
    </citation>
    <scope>NUCLEOTIDE SEQUENCE [LARGE SCALE GENOMIC DNA]</scope>
    <source>
        <strain evidence="1">SPO-2</strain>
    </source>
</reference>
<accession>A0AAV7KC19</accession>
<evidence type="ECO:0000313" key="2">
    <source>
        <dbReference type="Proteomes" id="UP001165289"/>
    </source>
</evidence>
<evidence type="ECO:0000313" key="1">
    <source>
        <dbReference type="EMBL" id="KAI6658787.1"/>
    </source>
</evidence>
<gene>
    <name evidence="1" type="ORF">LOD99_15112</name>
</gene>
<name>A0AAV7KC19_9METZ</name>
<sequence length="177" mass="19932">MGASQDGLKFYHGALNFPFPPYPDLFNTAQKDVIVAAELWLDRVWIRPTSYDWAHQMRSSKSGEAYEVACNSCPECCSFENKLWNGMVTELEHQDWKQNHDDRCPAKYAELASVQLDSALAPYRSPSFARGIVLSGLVCDGDNKTHQTLKNAKVYQELGIDLEIDGLECLSLILERG</sequence>